<dbReference type="InterPro" id="IPR015915">
    <property type="entry name" value="Kelch-typ_b-propeller"/>
</dbReference>
<dbReference type="AlphaFoldDB" id="R0F849"/>
<name>R0F849_9BRAS</name>
<evidence type="ECO:0000313" key="3">
    <source>
        <dbReference type="Proteomes" id="UP000029121"/>
    </source>
</evidence>
<dbReference type="OrthoDB" id="45365at2759"/>
<accession>R0F849</accession>
<dbReference type="InterPro" id="IPR006652">
    <property type="entry name" value="Kelch_1"/>
</dbReference>
<dbReference type="EMBL" id="KB870811">
    <property type="protein sequence ID" value="EOA17796.1"/>
    <property type="molecule type" value="Genomic_DNA"/>
</dbReference>
<feature type="domain" description="F-box" evidence="1">
    <location>
        <begin position="10"/>
        <end position="56"/>
    </location>
</feature>
<keyword evidence="3" id="KW-1185">Reference proteome</keyword>
<dbReference type="CDD" id="cd22152">
    <property type="entry name" value="F-box_AtAFR-like"/>
    <property type="match status" value="1"/>
</dbReference>
<sequence length="364" mass="40990">MSSSVAKEEKSPISSLPDSMAVSYLARVSRSDHLALSLVSKKHRSLVNSSELYKTRSLMGLTEACLYICLSIKPDTTPRGFILRRAAQRRLIPIPIPLNPSQPPVFSSFVVLDWGIYVIGGFTKDTRTSDVWLLDCRTNTWRHAPSMGVARLLPAAGVVGGKIYVFGGCDDLDCSNWAEVFDPVTQSWDTLLPLPDRNESDNLIGEALVMEDKLYAGTFFYSPSDSTWGRRTRPETLRYCCVIEGMLYGCDSLGNLVWRESEELEWNQVKGLEALRMNFSSRVSRRSSLFEKRVSKLSNFGVNIVVFWVGPRWDVWCAEISLERRKEEGEVWGTIKWSEAVITVEHAPFARVEVEVLYAASVNV</sequence>
<dbReference type="PROSITE" id="PS50181">
    <property type="entry name" value="FBOX"/>
    <property type="match status" value="1"/>
</dbReference>
<organism evidence="2 3">
    <name type="scientific">Capsella rubella</name>
    <dbReference type="NCBI Taxonomy" id="81985"/>
    <lineage>
        <taxon>Eukaryota</taxon>
        <taxon>Viridiplantae</taxon>
        <taxon>Streptophyta</taxon>
        <taxon>Embryophyta</taxon>
        <taxon>Tracheophyta</taxon>
        <taxon>Spermatophyta</taxon>
        <taxon>Magnoliopsida</taxon>
        <taxon>eudicotyledons</taxon>
        <taxon>Gunneridae</taxon>
        <taxon>Pentapetalae</taxon>
        <taxon>rosids</taxon>
        <taxon>malvids</taxon>
        <taxon>Brassicales</taxon>
        <taxon>Brassicaceae</taxon>
        <taxon>Camelineae</taxon>
        <taxon>Capsella</taxon>
    </lineage>
</organism>
<dbReference type="InterPro" id="IPR001810">
    <property type="entry name" value="F-box_dom"/>
</dbReference>
<dbReference type="InterPro" id="IPR057499">
    <property type="entry name" value="Kelch_FKB95"/>
</dbReference>
<dbReference type="SUPFAM" id="SSF117281">
    <property type="entry name" value="Kelch motif"/>
    <property type="match status" value="1"/>
</dbReference>
<evidence type="ECO:0000313" key="2">
    <source>
        <dbReference type="EMBL" id="EOA17796.1"/>
    </source>
</evidence>
<reference evidence="3" key="1">
    <citation type="journal article" date="2013" name="Nat. Genet.">
        <title>The Capsella rubella genome and the genomic consequences of rapid mating system evolution.</title>
        <authorList>
            <person name="Slotte T."/>
            <person name="Hazzouri K.M."/>
            <person name="Agren J.A."/>
            <person name="Koenig D."/>
            <person name="Maumus F."/>
            <person name="Guo Y.L."/>
            <person name="Steige K."/>
            <person name="Platts A.E."/>
            <person name="Escobar J.S."/>
            <person name="Newman L.K."/>
            <person name="Wang W."/>
            <person name="Mandakova T."/>
            <person name="Vello E."/>
            <person name="Smith L.M."/>
            <person name="Henz S.R."/>
            <person name="Steffen J."/>
            <person name="Takuno S."/>
            <person name="Brandvain Y."/>
            <person name="Coop G."/>
            <person name="Andolfatto P."/>
            <person name="Hu T.T."/>
            <person name="Blanchette M."/>
            <person name="Clark R.M."/>
            <person name="Quesneville H."/>
            <person name="Nordborg M."/>
            <person name="Gaut B.S."/>
            <person name="Lysak M.A."/>
            <person name="Jenkins J."/>
            <person name="Grimwood J."/>
            <person name="Chapman J."/>
            <person name="Prochnik S."/>
            <person name="Shu S."/>
            <person name="Rokhsar D."/>
            <person name="Schmutz J."/>
            <person name="Weigel D."/>
            <person name="Wright S.I."/>
        </authorList>
    </citation>
    <scope>NUCLEOTIDE SEQUENCE [LARGE SCALE GENOMIC DNA]</scope>
    <source>
        <strain evidence="3">cv. Monte Gargano</strain>
    </source>
</reference>
<dbReference type="Pfam" id="PF25210">
    <property type="entry name" value="Kelch_FKB95"/>
    <property type="match status" value="1"/>
</dbReference>
<dbReference type="PANTHER" id="PTHR24414:SF178">
    <property type="entry name" value="F-BOX DOMAIN-CONTAINING PROTEIN"/>
    <property type="match status" value="1"/>
</dbReference>
<protein>
    <recommendedName>
        <fullName evidence="1">F-box domain-containing protein</fullName>
    </recommendedName>
</protein>
<dbReference type="SMART" id="SM00612">
    <property type="entry name" value="Kelch"/>
    <property type="match status" value="2"/>
</dbReference>
<evidence type="ECO:0000259" key="1">
    <source>
        <dbReference type="PROSITE" id="PS50181"/>
    </source>
</evidence>
<dbReference type="Proteomes" id="UP000029121">
    <property type="component" value="Unassembled WGS sequence"/>
</dbReference>
<dbReference type="eggNOG" id="KOG1072">
    <property type="taxonomic scope" value="Eukaryota"/>
</dbReference>
<dbReference type="Gene3D" id="2.120.10.80">
    <property type="entry name" value="Kelch-type beta propeller"/>
    <property type="match status" value="1"/>
</dbReference>
<proteinExistence type="predicted"/>
<gene>
    <name evidence="2" type="ORF">CARUB_v10006190mg</name>
</gene>
<dbReference type="PANTHER" id="PTHR24414">
    <property type="entry name" value="F-BOX/KELCH-REPEAT PROTEIN SKIP4"/>
    <property type="match status" value="1"/>
</dbReference>
<dbReference type="InterPro" id="IPR050354">
    <property type="entry name" value="F-box/kelch-repeat_ARATH"/>
</dbReference>
<dbReference type="KEGG" id="crb:17881002"/>